<protein>
    <recommendedName>
        <fullName evidence="1">Glutathione S-transferase</fullName>
        <ecNumber evidence="1">2.5.1.18</ecNumber>
    </recommendedName>
</protein>
<evidence type="ECO:0000259" key="2">
    <source>
        <dbReference type="PROSITE" id="PS50404"/>
    </source>
</evidence>
<comment type="subcellular location">
    <subcellularLocation>
        <location evidence="1">Cytoplasm</location>
        <location evidence="1">Cytosol</location>
    </subcellularLocation>
</comment>
<dbReference type="InterPro" id="IPR045073">
    <property type="entry name" value="Omega/Tau-like"/>
</dbReference>
<dbReference type="Pfam" id="PF02798">
    <property type="entry name" value="GST_N"/>
    <property type="match status" value="1"/>
</dbReference>
<reference evidence="3 4" key="1">
    <citation type="submission" date="2024-08" db="EMBL/GenBank/DDBJ databases">
        <title>Insights into the chromosomal genome structure of Flemingia macrophylla.</title>
        <authorList>
            <person name="Ding Y."/>
            <person name="Zhao Y."/>
            <person name="Bi W."/>
            <person name="Wu M."/>
            <person name="Zhao G."/>
            <person name="Gong Y."/>
            <person name="Li W."/>
            <person name="Zhang P."/>
        </authorList>
    </citation>
    <scope>NUCLEOTIDE SEQUENCE [LARGE SCALE GENOMIC DNA]</scope>
    <source>
        <strain evidence="3">DYQJB</strain>
        <tissue evidence="3">Leaf</tissue>
    </source>
</reference>
<name>A0ABD1LNB3_9FABA</name>
<organism evidence="3 4">
    <name type="scientific">Flemingia macrophylla</name>
    <dbReference type="NCBI Taxonomy" id="520843"/>
    <lineage>
        <taxon>Eukaryota</taxon>
        <taxon>Viridiplantae</taxon>
        <taxon>Streptophyta</taxon>
        <taxon>Embryophyta</taxon>
        <taxon>Tracheophyta</taxon>
        <taxon>Spermatophyta</taxon>
        <taxon>Magnoliopsida</taxon>
        <taxon>eudicotyledons</taxon>
        <taxon>Gunneridae</taxon>
        <taxon>Pentapetalae</taxon>
        <taxon>rosids</taxon>
        <taxon>fabids</taxon>
        <taxon>Fabales</taxon>
        <taxon>Fabaceae</taxon>
        <taxon>Papilionoideae</taxon>
        <taxon>50 kb inversion clade</taxon>
        <taxon>NPAAA clade</taxon>
        <taxon>indigoferoid/millettioid clade</taxon>
        <taxon>Phaseoleae</taxon>
        <taxon>Flemingia</taxon>
    </lineage>
</organism>
<dbReference type="SUPFAM" id="SSF52833">
    <property type="entry name" value="Thioredoxin-like"/>
    <property type="match status" value="1"/>
</dbReference>
<feature type="domain" description="GST N-terminal" evidence="2">
    <location>
        <begin position="2"/>
        <end position="81"/>
    </location>
</feature>
<sequence length="210" mass="24416">MVETKLYGCWYSPLTLRMKWTLKLKDVSYENIEEDRFNMSAQLFQYNPVYKRTPVLVHDGKPICESTIIVEYIDQIWSHNPLRPTDFYERALARFGVKYADDMVPAIGLLAQSKNGEEQEKAKEKIWEHLEWLRINASMMRRNFLGQSQPASSRNGSFVVSMERNQMGRNGSRSNATSWSKLVADLYPIGSTISLHSLSWVFLQIPLYHT</sequence>
<comment type="similarity">
    <text evidence="1">Belongs to the GST superfamily.</text>
</comment>
<keyword evidence="1" id="KW-0963">Cytoplasm</keyword>
<dbReference type="InterPro" id="IPR004045">
    <property type="entry name" value="Glutathione_S-Trfase_N"/>
</dbReference>
<dbReference type="PROSITE" id="PS50404">
    <property type="entry name" value="GST_NTER"/>
    <property type="match status" value="1"/>
</dbReference>
<accession>A0ABD1LNB3</accession>
<dbReference type="EMBL" id="JBGMDY010000008">
    <property type="protein sequence ID" value="KAL2325019.1"/>
    <property type="molecule type" value="Genomic_DNA"/>
</dbReference>
<comment type="function">
    <text evidence="1">Is involved in the conjugation of reduced glutathione to a wide number of exogenous and endogenous hydrophobic electrophiles.</text>
</comment>
<comment type="catalytic activity">
    <reaction evidence="1">
        <text>RX + glutathione = an S-substituted glutathione + a halide anion + H(+)</text>
        <dbReference type="Rhea" id="RHEA:16437"/>
        <dbReference type="ChEBI" id="CHEBI:15378"/>
        <dbReference type="ChEBI" id="CHEBI:16042"/>
        <dbReference type="ChEBI" id="CHEBI:17792"/>
        <dbReference type="ChEBI" id="CHEBI:57925"/>
        <dbReference type="ChEBI" id="CHEBI:90779"/>
        <dbReference type="EC" id="2.5.1.18"/>
    </reaction>
</comment>
<gene>
    <name evidence="3" type="ORF">Fmac_024077</name>
</gene>
<dbReference type="GO" id="GO:0005829">
    <property type="term" value="C:cytosol"/>
    <property type="evidence" value="ECO:0007669"/>
    <property type="project" value="UniProtKB-SubCell"/>
</dbReference>
<dbReference type="AlphaFoldDB" id="A0ABD1LNB3"/>
<dbReference type="GO" id="GO:0004364">
    <property type="term" value="F:glutathione transferase activity"/>
    <property type="evidence" value="ECO:0007669"/>
    <property type="project" value="UniProtKB-UniRule"/>
</dbReference>
<dbReference type="Proteomes" id="UP001603857">
    <property type="component" value="Unassembled WGS sequence"/>
</dbReference>
<evidence type="ECO:0000313" key="3">
    <source>
        <dbReference type="EMBL" id="KAL2325019.1"/>
    </source>
</evidence>
<evidence type="ECO:0000313" key="4">
    <source>
        <dbReference type="Proteomes" id="UP001603857"/>
    </source>
</evidence>
<keyword evidence="4" id="KW-1185">Reference proteome</keyword>
<dbReference type="CDD" id="cd03058">
    <property type="entry name" value="GST_N_Tau"/>
    <property type="match status" value="1"/>
</dbReference>
<comment type="caution">
    <text evidence="3">The sequence shown here is derived from an EMBL/GenBank/DDBJ whole genome shotgun (WGS) entry which is preliminary data.</text>
</comment>
<proteinExistence type="inferred from homology"/>
<keyword evidence="1" id="KW-0808">Transferase</keyword>
<dbReference type="EC" id="2.5.1.18" evidence="1"/>
<evidence type="ECO:0000256" key="1">
    <source>
        <dbReference type="RuleBase" id="RU369102"/>
    </source>
</evidence>
<dbReference type="PANTHER" id="PTHR11260">
    <property type="entry name" value="GLUTATHIONE S-TRANSFERASE, GST, SUPERFAMILY, GST DOMAIN CONTAINING"/>
    <property type="match status" value="1"/>
</dbReference>
<dbReference type="Gene3D" id="3.40.30.10">
    <property type="entry name" value="Glutaredoxin"/>
    <property type="match status" value="1"/>
</dbReference>
<dbReference type="InterPro" id="IPR036249">
    <property type="entry name" value="Thioredoxin-like_sf"/>
</dbReference>
<dbReference type="PANTHER" id="PTHR11260:SF679">
    <property type="entry name" value="GLUTATHIONE TRANSFERASE"/>
    <property type="match status" value="1"/>
</dbReference>
<dbReference type="Gene3D" id="1.20.1050.10">
    <property type="match status" value="1"/>
</dbReference>